<protein>
    <submittedName>
        <fullName evidence="1">Uncharacterized protein</fullName>
    </submittedName>
</protein>
<keyword evidence="2" id="KW-1185">Reference proteome</keyword>
<name>A0ACC0TWL1_9AGAM</name>
<comment type="caution">
    <text evidence="1">The sequence shown here is derived from an EMBL/GenBank/DDBJ whole genome shotgun (WGS) entry which is preliminary data.</text>
</comment>
<evidence type="ECO:0000313" key="2">
    <source>
        <dbReference type="Proteomes" id="UP001207468"/>
    </source>
</evidence>
<proteinExistence type="predicted"/>
<dbReference type="Proteomes" id="UP001207468">
    <property type="component" value="Unassembled WGS sequence"/>
</dbReference>
<evidence type="ECO:0000313" key="1">
    <source>
        <dbReference type="EMBL" id="KAI9451771.1"/>
    </source>
</evidence>
<dbReference type="EMBL" id="JAGFNK010000360">
    <property type="protein sequence ID" value="KAI9451771.1"/>
    <property type="molecule type" value="Genomic_DNA"/>
</dbReference>
<organism evidence="1 2">
    <name type="scientific">Russula earlei</name>
    <dbReference type="NCBI Taxonomy" id="71964"/>
    <lineage>
        <taxon>Eukaryota</taxon>
        <taxon>Fungi</taxon>
        <taxon>Dikarya</taxon>
        <taxon>Basidiomycota</taxon>
        <taxon>Agaricomycotina</taxon>
        <taxon>Agaricomycetes</taxon>
        <taxon>Russulales</taxon>
        <taxon>Russulaceae</taxon>
        <taxon>Russula</taxon>
    </lineage>
</organism>
<gene>
    <name evidence="1" type="ORF">F5148DRAFT_1152394</name>
</gene>
<sequence length="144" mass="15945">MGTIGIKLGVPSLMSIGEKLIMFLYETITSLYEVVKGSLRPGKVVKVVANSLEHDRILEPSPIIAPTLKETKSERSVIVSTGGRNVIEHEPDTPELEWVLVLTIDWIPLKCQLRVQWGQVPVTWFKGSVGLAQRDQIKGLASQD</sequence>
<reference evidence="1" key="1">
    <citation type="submission" date="2021-03" db="EMBL/GenBank/DDBJ databases">
        <title>Evolutionary priming and transition to the ectomycorrhizal habit in an iconic lineage of mushroom-forming fungi: is preadaptation a requirement?</title>
        <authorList>
            <consortium name="DOE Joint Genome Institute"/>
            <person name="Looney B.P."/>
            <person name="Miyauchi S."/>
            <person name="Morin E."/>
            <person name="Drula E."/>
            <person name="Courty P.E."/>
            <person name="Chicoki N."/>
            <person name="Fauchery L."/>
            <person name="Kohler A."/>
            <person name="Kuo A."/>
            <person name="LaButti K."/>
            <person name="Pangilinan J."/>
            <person name="Lipzen A."/>
            <person name="Riley R."/>
            <person name="Andreopoulos W."/>
            <person name="He G."/>
            <person name="Johnson J."/>
            <person name="Barry K.W."/>
            <person name="Grigoriev I.V."/>
            <person name="Nagy L."/>
            <person name="Hibbett D."/>
            <person name="Henrissat B."/>
            <person name="Matheny P.B."/>
            <person name="Labbe J."/>
            <person name="Martin A.F."/>
        </authorList>
    </citation>
    <scope>NUCLEOTIDE SEQUENCE</scope>
    <source>
        <strain evidence="1">BPL698</strain>
    </source>
</reference>
<accession>A0ACC0TWL1</accession>